<dbReference type="EMBL" id="CP039354">
    <property type="protein sequence ID" value="QCE10065.1"/>
    <property type="molecule type" value="Genomic_DNA"/>
</dbReference>
<proteinExistence type="predicted"/>
<organism evidence="2 3">
    <name type="scientific">Vigna unguiculata</name>
    <name type="common">Cowpea</name>
    <dbReference type="NCBI Taxonomy" id="3917"/>
    <lineage>
        <taxon>Eukaryota</taxon>
        <taxon>Viridiplantae</taxon>
        <taxon>Streptophyta</taxon>
        <taxon>Embryophyta</taxon>
        <taxon>Tracheophyta</taxon>
        <taxon>Spermatophyta</taxon>
        <taxon>Magnoliopsida</taxon>
        <taxon>eudicotyledons</taxon>
        <taxon>Gunneridae</taxon>
        <taxon>Pentapetalae</taxon>
        <taxon>rosids</taxon>
        <taxon>fabids</taxon>
        <taxon>Fabales</taxon>
        <taxon>Fabaceae</taxon>
        <taxon>Papilionoideae</taxon>
        <taxon>50 kb inversion clade</taxon>
        <taxon>NPAAA clade</taxon>
        <taxon>indigoferoid/millettioid clade</taxon>
        <taxon>Phaseoleae</taxon>
        <taxon>Vigna</taxon>
    </lineage>
</organism>
<evidence type="ECO:0000313" key="3">
    <source>
        <dbReference type="Proteomes" id="UP000501690"/>
    </source>
</evidence>
<protein>
    <submittedName>
        <fullName evidence="2">Uncharacterized protein</fullName>
    </submittedName>
</protein>
<feature type="region of interest" description="Disordered" evidence="1">
    <location>
        <begin position="1"/>
        <end position="23"/>
    </location>
</feature>
<gene>
    <name evidence="2" type="ORF">DEO72_LG10g1291</name>
</gene>
<evidence type="ECO:0000256" key="1">
    <source>
        <dbReference type="SAM" id="MobiDB-lite"/>
    </source>
</evidence>
<evidence type="ECO:0000313" key="2">
    <source>
        <dbReference type="EMBL" id="QCE10065.1"/>
    </source>
</evidence>
<dbReference type="Proteomes" id="UP000501690">
    <property type="component" value="Linkage Group LG10"/>
</dbReference>
<keyword evidence="3" id="KW-1185">Reference proteome</keyword>
<dbReference type="AlphaFoldDB" id="A0A4D6ND58"/>
<feature type="compositionally biased region" description="Basic and acidic residues" evidence="1">
    <location>
        <begin position="1"/>
        <end position="22"/>
    </location>
</feature>
<name>A0A4D6ND58_VIGUN</name>
<reference evidence="2 3" key="1">
    <citation type="submission" date="2019-04" db="EMBL/GenBank/DDBJ databases">
        <title>An improved genome assembly and genetic linkage map for asparagus bean, Vigna unguiculata ssp. sesquipedialis.</title>
        <authorList>
            <person name="Xia Q."/>
            <person name="Zhang R."/>
            <person name="Dong Y."/>
        </authorList>
    </citation>
    <scope>NUCLEOTIDE SEQUENCE [LARGE SCALE GENOMIC DNA]</scope>
    <source>
        <tissue evidence="2">Leaf</tissue>
    </source>
</reference>
<accession>A0A4D6ND58</accession>
<sequence>MEKRGDCRVARKEKREAAEAGEKNSVWTLRRRRVCGGCVEAVEKKSVWKDKSRMWAGEEGCLL</sequence>